<feature type="compositionally biased region" description="Low complexity" evidence="11">
    <location>
        <begin position="645"/>
        <end position="659"/>
    </location>
</feature>
<dbReference type="Pfam" id="PF00069">
    <property type="entry name" value="Pkinase"/>
    <property type="match status" value="1"/>
</dbReference>
<protein>
    <recommendedName>
        <fullName evidence="2">non-specific serine/threonine protein kinase</fullName>
        <ecNumber evidence="2">2.7.11.1</ecNumber>
    </recommendedName>
</protein>
<dbReference type="InterPro" id="IPR011009">
    <property type="entry name" value="Kinase-like_dom_sf"/>
</dbReference>
<keyword evidence="7 10" id="KW-0067">ATP-binding</keyword>
<dbReference type="EMBL" id="CAXLJL010000467">
    <property type="protein sequence ID" value="CAL5138022.1"/>
    <property type="molecule type" value="Genomic_DNA"/>
</dbReference>
<evidence type="ECO:0000256" key="4">
    <source>
        <dbReference type="ARBA" id="ARBA00022679"/>
    </source>
</evidence>
<dbReference type="SUPFAM" id="SSF89837">
    <property type="entry name" value="Doublecortin (DC)"/>
    <property type="match status" value="2"/>
</dbReference>
<evidence type="ECO:0000256" key="3">
    <source>
        <dbReference type="ARBA" id="ARBA00022527"/>
    </source>
</evidence>
<dbReference type="GO" id="GO:0004674">
    <property type="term" value="F:protein serine/threonine kinase activity"/>
    <property type="evidence" value="ECO:0007669"/>
    <property type="project" value="UniProtKB-KW"/>
</dbReference>
<sequence>MRAAAGTRGPAAVGISEGLCEDRRILVYVNGDECFSGKYVMINVQGYHNFEEFLSDLSVRISKDACIPHGIKKIFTPRGRHRVLSVKKIQDGSTYVCAGPEPFRNLNYGKNEQRAYLGLKRPGNLHLPLLQKLSAGMGQYTSPQQRQQQQNQQQLTITPLPLRYGVGGLPPRPVQNSGGAGEKFPLIFNYRTAVKFSGICAANANRTVVLPKTLRLLAPDGRTNGARMITVVRTNTQGNAKTAIRVMVSRRGVQTLGQVLCEISEAFGPRWTNDPLRHLYNLTGREVRSVNELFKQQKVFIGTGIQRIFGPNSSQENADPCVSGGTAYVPEHVNQPFKGDDIRILLEQFWPDHPDPRTVAYQWEKRLSKSQETEKHMAEVVKRPVIFKPLTETREFGTPELHRSETYTKTNGKILPSIGAKHSHCGTKDEHRDSGFEDSSKLDNAVPPAHKTEDETSRKNLVVVKPEGLLEEKARESLKEKSHKLKKSGQDKGDEWSAPPQINTATRNAPRWDVSLNYPTLLANYQLATNKGAQRSSQGNLVLNEALRQPGKGYLHSIAYGARMSVVLRHTSGTPVEKKLASRVVSLRTFPHLCDEADNQLPPPKVLGNGKTAATVGRGEALTNIMSRLRPPVLPSISTGKQDKSGVNTVGSSSTSLVSENPIASTMAASGEENSTLTLSSTQDEQDRVESSTLQAIPELCSESAVDGADRTDGARDTVSKGERSADECSAHSNSGASAPNSVPVLGESKSTRNGTLKKANLRVDPELGCSATTRPKTNVNLAHITAPTGSECLPSTTPLPPSLHSQAYQSVDKMHSLRTSTDHQVEASRLISVKKSANQQSVTAGMPYVQLPPLNSPAAVGVDGVTEKKNVRNSKLPLKWNVQIQFVNDPDFFQKRYHIGQILGDGNFAVVKFARNRATGEVCAMKIVDKNKIKGKEVMLNHEISIMHQCRHPNIVQLFEEFETPKEVYLAMEYVKDGDLFDGITKSVKFSEPTASGIVADLANALFYLHCRFIVHRDLKPENVLLWRQLDGKLRAKLADFGLALEVRRSLHTVCGTPTYIAPEILNECGYGLEVDMWALGVITYIMLCGFAPFRSPDRHQSKLFESIKRGVFVFLSPYWDNVSKAAKDLISRLLVVEPKHRLSAAQTLIHPWIFCDGQVNRVKNPQEMEARRQALRSELEREANDVLGNHGKWREDRMSQVPDTQISRFPSIATEYLEARKSVSNRLSVCRQAVNTTNSNRDSSAVHMPPICQTPAEIQASPHR</sequence>
<dbReference type="SMART" id="SM00220">
    <property type="entry name" value="S_TKc"/>
    <property type="match status" value="1"/>
</dbReference>
<dbReference type="PANTHER" id="PTHR24347">
    <property type="entry name" value="SERINE/THREONINE-PROTEIN KINASE"/>
    <property type="match status" value="1"/>
</dbReference>
<keyword evidence="3" id="KW-0723">Serine/threonine-protein kinase</keyword>
<evidence type="ECO:0000256" key="2">
    <source>
        <dbReference type="ARBA" id="ARBA00012513"/>
    </source>
</evidence>
<comment type="caution">
    <text evidence="14">The sequence shown here is derived from an EMBL/GenBank/DDBJ whole genome shotgun (WGS) entry which is preliminary data.</text>
</comment>
<reference evidence="14" key="1">
    <citation type="submission" date="2024-06" db="EMBL/GenBank/DDBJ databases">
        <authorList>
            <person name="Liu X."/>
            <person name="Lenzi L."/>
            <person name="Haldenby T S."/>
            <person name="Uol C."/>
        </authorList>
    </citation>
    <scope>NUCLEOTIDE SEQUENCE</scope>
</reference>
<dbReference type="Pfam" id="PF03607">
    <property type="entry name" value="DCX"/>
    <property type="match status" value="2"/>
</dbReference>
<dbReference type="FunFam" id="3.30.200.20:FF:000042">
    <property type="entry name" value="Aurora kinase A"/>
    <property type="match status" value="1"/>
</dbReference>
<dbReference type="EC" id="2.7.11.1" evidence="2"/>
<comment type="similarity">
    <text evidence="1">Belongs to the protein kinase superfamily. CAMK Ser/Thr protein kinase family. CaMK subfamily.</text>
</comment>
<dbReference type="InterPro" id="IPR003533">
    <property type="entry name" value="Doublecortin_dom"/>
</dbReference>
<dbReference type="InterPro" id="IPR000719">
    <property type="entry name" value="Prot_kinase_dom"/>
</dbReference>
<proteinExistence type="inferred from homology"/>
<feature type="region of interest" description="Disordered" evidence="11">
    <location>
        <begin position="414"/>
        <end position="505"/>
    </location>
</feature>
<dbReference type="SMART" id="SM00537">
    <property type="entry name" value="DCX"/>
    <property type="match status" value="1"/>
</dbReference>
<dbReference type="Gene3D" id="1.10.510.10">
    <property type="entry name" value="Transferase(Phosphotransferase) domain 1"/>
    <property type="match status" value="1"/>
</dbReference>
<dbReference type="Gene3D" id="3.10.20.230">
    <property type="entry name" value="Doublecortin domain"/>
    <property type="match status" value="2"/>
</dbReference>
<dbReference type="PROSITE" id="PS50309">
    <property type="entry name" value="DC"/>
    <property type="match status" value="2"/>
</dbReference>
<dbReference type="InterPro" id="IPR017441">
    <property type="entry name" value="Protein_kinase_ATP_BS"/>
</dbReference>
<dbReference type="SUPFAM" id="SSF56112">
    <property type="entry name" value="Protein kinase-like (PK-like)"/>
    <property type="match status" value="1"/>
</dbReference>
<evidence type="ECO:0000256" key="5">
    <source>
        <dbReference type="ARBA" id="ARBA00022741"/>
    </source>
</evidence>
<evidence type="ECO:0000259" key="13">
    <source>
        <dbReference type="PROSITE" id="PS50309"/>
    </source>
</evidence>
<evidence type="ECO:0000256" key="8">
    <source>
        <dbReference type="ARBA" id="ARBA00047899"/>
    </source>
</evidence>
<keyword evidence="4" id="KW-0808">Transferase</keyword>
<feature type="binding site" evidence="10">
    <location>
        <position position="927"/>
    </location>
    <ligand>
        <name>ATP</name>
        <dbReference type="ChEBI" id="CHEBI:30616"/>
    </ligand>
</feature>
<feature type="domain" description="Doublecortin" evidence="13">
    <location>
        <begin position="227"/>
        <end position="304"/>
    </location>
</feature>
<feature type="compositionally biased region" description="Basic and acidic residues" evidence="11">
    <location>
        <begin position="708"/>
        <end position="730"/>
    </location>
</feature>
<accession>A0AAV2TRK2</accession>
<keyword evidence="5 10" id="KW-0547">Nucleotide-binding</keyword>
<evidence type="ECO:0000256" key="10">
    <source>
        <dbReference type="PROSITE-ProRule" id="PRU10141"/>
    </source>
</evidence>
<dbReference type="InterPro" id="IPR008271">
    <property type="entry name" value="Ser/Thr_kinase_AS"/>
</dbReference>
<feature type="region of interest" description="Disordered" evidence="11">
    <location>
        <begin position="1241"/>
        <end position="1266"/>
    </location>
</feature>
<evidence type="ECO:0000256" key="11">
    <source>
        <dbReference type="SAM" id="MobiDB-lite"/>
    </source>
</evidence>
<feature type="region of interest" description="Disordered" evidence="11">
    <location>
        <begin position="631"/>
        <end position="760"/>
    </location>
</feature>
<feature type="domain" description="Doublecortin" evidence="13">
    <location>
        <begin position="23"/>
        <end position="109"/>
    </location>
</feature>
<evidence type="ECO:0000259" key="12">
    <source>
        <dbReference type="PROSITE" id="PS50011"/>
    </source>
</evidence>
<feature type="compositionally biased region" description="Basic and acidic residues" evidence="11">
    <location>
        <begin position="468"/>
        <end position="480"/>
    </location>
</feature>
<name>A0AAV2TRK2_CALDB</name>
<dbReference type="Proteomes" id="UP001497525">
    <property type="component" value="Unassembled WGS sequence"/>
</dbReference>
<evidence type="ECO:0000313" key="15">
    <source>
        <dbReference type="Proteomes" id="UP001497525"/>
    </source>
</evidence>
<dbReference type="InterPro" id="IPR036572">
    <property type="entry name" value="Doublecortin_dom_sf"/>
</dbReference>
<feature type="compositionally biased region" description="Polar residues" evidence="11">
    <location>
        <begin position="731"/>
        <end position="741"/>
    </location>
</feature>
<comment type="catalytic activity">
    <reaction evidence="8">
        <text>L-threonyl-[protein] + ATP = O-phospho-L-threonyl-[protein] + ADP + H(+)</text>
        <dbReference type="Rhea" id="RHEA:46608"/>
        <dbReference type="Rhea" id="RHEA-COMP:11060"/>
        <dbReference type="Rhea" id="RHEA-COMP:11605"/>
        <dbReference type="ChEBI" id="CHEBI:15378"/>
        <dbReference type="ChEBI" id="CHEBI:30013"/>
        <dbReference type="ChEBI" id="CHEBI:30616"/>
        <dbReference type="ChEBI" id="CHEBI:61977"/>
        <dbReference type="ChEBI" id="CHEBI:456216"/>
        <dbReference type="EC" id="2.7.11.1"/>
    </reaction>
</comment>
<gene>
    <name evidence="14" type="ORF">CDAUBV1_LOCUS12539</name>
</gene>
<organism evidence="14 15">
    <name type="scientific">Calicophoron daubneyi</name>
    <name type="common">Rumen fluke</name>
    <name type="synonym">Paramphistomum daubneyi</name>
    <dbReference type="NCBI Taxonomy" id="300641"/>
    <lineage>
        <taxon>Eukaryota</taxon>
        <taxon>Metazoa</taxon>
        <taxon>Spiralia</taxon>
        <taxon>Lophotrochozoa</taxon>
        <taxon>Platyhelminthes</taxon>
        <taxon>Trematoda</taxon>
        <taxon>Digenea</taxon>
        <taxon>Plagiorchiida</taxon>
        <taxon>Pronocephalata</taxon>
        <taxon>Paramphistomoidea</taxon>
        <taxon>Paramphistomidae</taxon>
        <taxon>Calicophoron</taxon>
    </lineage>
</organism>
<dbReference type="AlphaFoldDB" id="A0AAV2TRK2"/>
<dbReference type="FunFam" id="1.10.510.10:FF:000571">
    <property type="entry name" value="Maternal embryonic leucine zipper kinase"/>
    <property type="match status" value="1"/>
</dbReference>
<dbReference type="GO" id="GO:0005524">
    <property type="term" value="F:ATP binding"/>
    <property type="evidence" value="ECO:0007669"/>
    <property type="project" value="UniProtKB-UniRule"/>
</dbReference>
<evidence type="ECO:0000256" key="7">
    <source>
        <dbReference type="ARBA" id="ARBA00022840"/>
    </source>
</evidence>
<evidence type="ECO:0000313" key="14">
    <source>
        <dbReference type="EMBL" id="CAL5138022.1"/>
    </source>
</evidence>
<evidence type="ECO:0000256" key="1">
    <source>
        <dbReference type="ARBA" id="ARBA00005354"/>
    </source>
</evidence>
<feature type="domain" description="Protein kinase" evidence="12">
    <location>
        <begin position="898"/>
        <end position="1155"/>
    </location>
</feature>
<dbReference type="PROSITE" id="PS00107">
    <property type="entry name" value="PROTEIN_KINASE_ATP"/>
    <property type="match status" value="1"/>
</dbReference>
<comment type="catalytic activity">
    <reaction evidence="9">
        <text>L-seryl-[protein] + ATP = O-phospho-L-seryl-[protein] + ADP + H(+)</text>
        <dbReference type="Rhea" id="RHEA:17989"/>
        <dbReference type="Rhea" id="RHEA-COMP:9863"/>
        <dbReference type="Rhea" id="RHEA-COMP:11604"/>
        <dbReference type="ChEBI" id="CHEBI:15378"/>
        <dbReference type="ChEBI" id="CHEBI:29999"/>
        <dbReference type="ChEBI" id="CHEBI:30616"/>
        <dbReference type="ChEBI" id="CHEBI:83421"/>
        <dbReference type="ChEBI" id="CHEBI:456216"/>
        <dbReference type="EC" id="2.7.11.1"/>
    </reaction>
</comment>
<dbReference type="PROSITE" id="PS00108">
    <property type="entry name" value="PROTEIN_KINASE_ST"/>
    <property type="match status" value="1"/>
</dbReference>
<dbReference type="PROSITE" id="PS50011">
    <property type="entry name" value="PROTEIN_KINASE_DOM"/>
    <property type="match status" value="1"/>
</dbReference>
<feature type="compositionally biased region" description="Basic and acidic residues" evidence="11">
    <location>
        <begin position="426"/>
        <end position="441"/>
    </location>
</feature>
<evidence type="ECO:0000256" key="9">
    <source>
        <dbReference type="ARBA" id="ARBA00048679"/>
    </source>
</evidence>
<evidence type="ECO:0000256" key="6">
    <source>
        <dbReference type="ARBA" id="ARBA00022777"/>
    </source>
</evidence>
<keyword evidence="6" id="KW-0418">Kinase</keyword>
<feature type="compositionally biased region" description="Polar residues" evidence="11">
    <location>
        <begin position="662"/>
        <end position="683"/>
    </location>
</feature>
<dbReference type="GO" id="GO:0035556">
    <property type="term" value="P:intracellular signal transduction"/>
    <property type="evidence" value="ECO:0007669"/>
    <property type="project" value="InterPro"/>
</dbReference>